<dbReference type="AlphaFoldDB" id="A0A382SUP1"/>
<evidence type="ECO:0000256" key="1">
    <source>
        <dbReference type="SAM" id="Phobius"/>
    </source>
</evidence>
<evidence type="ECO:0000313" key="2">
    <source>
        <dbReference type="EMBL" id="SVD13483.1"/>
    </source>
</evidence>
<reference evidence="2" key="1">
    <citation type="submission" date="2018-05" db="EMBL/GenBank/DDBJ databases">
        <authorList>
            <person name="Lanie J.A."/>
            <person name="Ng W.-L."/>
            <person name="Kazmierczak K.M."/>
            <person name="Andrzejewski T.M."/>
            <person name="Davidsen T.M."/>
            <person name="Wayne K.J."/>
            <person name="Tettelin H."/>
            <person name="Glass J.I."/>
            <person name="Rusch D."/>
            <person name="Podicherti R."/>
            <person name="Tsui H.-C.T."/>
            <person name="Winkler M.E."/>
        </authorList>
    </citation>
    <scope>NUCLEOTIDE SEQUENCE</scope>
</reference>
<keyword evidence="1" id="KW-1133">Transmembrane helix</keyword>
<sequence>GLIELWKPGYSVLLGGAVIGWYTHLFLDGLLRIFPPDPE</sequence>
<accession>A0A382SUP1</accession>
<name>A0A382SUP1_9ZZZZ</name>
<dbReference type="EMBL" id="UINC01131651">
    <property type="protein sequence ID" value="SVD13483.1"/>
    <property type="molecule type" value="Genomic_DNA"/>
</dbReference>
<organism evidence="2">
    <name type="scientific">marine metagenome</name>
    <dbReference type="NCBI Taxonomy" id="408172"/>
    <lineage>
        <taxon>unclassified sequences</taxon>
        <taxon>metagenomes</taxon>
        <taxon>ecological metagenomes</taxon>
    </lineage>
</organism>
<keyword evidence="1" id="KW-0812">Transmembrane</keyword>
<feature type="non-terminal residue" evidence="2">
    <location>
        <position position="1"/>
    </location>
</feature>
<keyword evidence="1" id="KW-0472">Membrane</keyword>
<protein>
    <submittedName>
        <fullName evidence="2">Uncharacterized protein</fullName>
    </submittedName>
</protein>
<feature type="transmembrane region" description="Helical" evidence="1">
    <location>
        <begin position="12"/>
        <end position="34"/>
    </location>
</feature>
<gene>
    <name evidence="2" type="ORF">METZ01_LOCUS366337</name>
</gene>
<proteinExistence type="predicted"/>